<name>A0A1E5L6L0_9FIRM</name>
<dbReference type="CDD" id="cd01949">
    <property type="entry name" value="GGDEF"/>
    <property type="match status" value="1"/>
</dbReference>
<dbReference type="Gene3D" id="3.20.20.450">
    <property type="entry name" value="EAL domain"/>
    <property type="match status" value="1"/>
</dbReference>
<dbReference type="InterPro" id="IPR043128">
    <property type="entry name" value="Rev_trsase/Diguanyl_cyclase"/>
</dbReference>
<dbReference type="Gene3D" id="3.30.70.270">
    <property type="match status" value="1"/>
</dbReference>
<proteinExistence type="predicted"/>
<dbReference type="Pfam" id="PF00563">
    <property type="entry name" value="EAL"/>
    <property type="match status" value="1"/>
</dbReference>
<dbReference type="Proteomes" id="UP000095255">
    <property type="component" value="Unassembled WGS sequence"/>
</dbReference>
<protein>
    <recommendedName>
        <fullName evidence="5">Diguanylate cyclase</fullName>
    </recommendedName>
</protein>
<dbReference type="FunFam" id="3.20.20.450:FF:000001">
    <property type="entry name" value="Cyclic di-GMP phosphodiesterase yahA"/>
    <property type="match status" value="1"/>
</dbReference>
<dbReference type="SMART" id="SM00052">
    <property type="entry name" value="EAL"/>
    <property type="match status" value="1"/>
</dbReference>
<dbReference type="PANTHER" id="PTHR44757">
    <property type="entry name" value="DIGUANYLATE CYCLASE DGCP"/>
    <property type="match status" value="1"/>
</dbReference>
<dbReference type="PROSITE" id="PS50887">
    <property type="entry name" value="GGDEF"/>
    <property type="match status" value="1"/>
</dbReference>
<dbReference type="SMART" id="SM00267">
    <property type="entry name" value="GGDEF"/>
    <property type="match status" value="1"/>
</dbReference>
<accession>A0A1E5L6L0</accession>
<dbReference type="OrthoDB" id="2624050at2"/>
<dbReference type="NCBIfam" id="TIGR00254">
    <property type="entry name" value="GGDEF"/>
    <property type="match status" value="1"/>
</dbReference>
<evidence type="ECO:0000259" key="2">
    <source>
        <dbReference type="PROSITE" id="PS50887"/>
    </source>
</evidence>
<dbReference type="CDD" id="cd01948">
    <property type="entry name" value="EAL"/>
    <property type="match status" value="1"/>
</dbReference>
<dbReference type="SUPFAM" id="SSF55785">
    <property type="entry name" value="PYP-like sensor domain (PAS domain)"/>
    <property type="match status" value="1"/>
</dbReference>
<keyword evidence="4" id="KW-1185">Reference proteome</keyword>
<organism evidence="3 4">
    <name type="scientific">Desulfuribacillus stibiiarsenatis</name>
    <dbReference type="NCBI Taxonomy" id="1390249"/>
    <lineage>
        <taxon>Bacteria</taxon>
        <taxon>Bacillati</taxon>
        <taxon>Bacillota</taxon>
        <taxon>Desulfuribacillia</taxon>
        <taxon>Desulfuribacillales</taxon>
        <taxon>Desulfuribacillaceae</taxon>
        <taxon>Desulfuribacillus</taxon>
    </lineage>
</organism>
<dbReference type="InterPro" id="IPR000160">
    <property type="entry name" value="GGDEF_dom"/>
</dbReference>
<dbReference type="SUPFAM" id="SSF55073">
    <property type="entry name" value="Nucleotide cyclase"/>
    <property type="match status" value="1"/>
</dbReference>
<feature type="domain" description="GGDEF" evidence="2">
    <location>
        <begin position="236"/>
        <end position="369"/>
    </location>
</feature>
<dbReference type="InterPro" id="IPR029787">
    <property type="entry name" value="Nucleotide_cyclase"/>
</dbReference>
<dbReference type="Gene3D" id="3.30.450.20">
    <property type="entry name" value="PAS domain"/>
    <property type="match status" value="1"/>
</dbReference>
<dbReference type="PROSITE" id="PS50883">
    <property type="entry name" value="EAL"/>
    <property type="match status" value="1"/>
</dbReference>
<sequence>MKSSFLFKCVKQNNTIEYCSLDESLHLTEEQIVLLEQKVQDAFNGKCIDCSISFGKKDCMLVLRPVIKNHEIVEVIGHLIDLSHYHTFKNTIQLLPNIIFKAERDSETGVIRKTFNEGAIAKELGILTEQIIGKSVNDLYPKELIDIMIPAFNRAFAGETVEFLSEYQGRVFNNLVKPVVPGSEIIGYVTEITDHKLAERNLKHLIHHDQLTGLPNRILFHDRLTQAIIQAKRRNTKLFLLMFDLDRFKLVNDSLGHAVGDKLLQSVAKRMEKSLCNGETIARISGDGFAMILENVSDTNNIRTFADNIIENLSCPYLIQGNELYISSSIGISVFPDDGSDYDTLIKNADIALHQAKDRGSNTYQFYTYDMYSKNAKRLKLESDLRKAIDYQQFEVYYQPQMDAKSCQMIGMEALIRWHHPDIGLITPAEFIPVAEETGMIIAIGEWVMKEACKQTKKWHDMGYKPIKISVNLSPKQFQQEKLVESVAQILASTGLEANYLVLEITESISMYNIEFVIRTLEELNKLGIQVSIDDFGTGYSSLLYLKKFPIQSLKIDRSFINDITRDADDAAIALAVIAMAHSLDLKVIAEGVETEEQLQYLKQNSCDNFQGYLMGKPVPANQFEQFFLKKFE</sequence>
<feature type="domain" description="EAL" evidence="1">
    <location>
        <begin position="378"/>
        <end position="632"/>
    </location>
</feature>
<reference evidence="3 4" key="1">
    <citation type="submission" date="2016-09" db="EMBL/GenBank/DDBJ databases">
        <title>Desulfuribacillus arsenicus sp. nov., an obligately anaerobic, dissimilatory arsenic- and antimonate-reducing bacterium isolated from anoxic sediments.</title>
        <authorList>
            <person name="Abin C.A."/>
            <person name="Hollibaugh J.T."/>
        </authorList>
    </citation>
    <scope>NUCLEOTIDE SEQUENCE [LARGE SCALE GENOMIC DNA]</scope>
    <source>
        <strain evidence="3 4">MLFW-2</strain>
    </source>
</reference>
<dbReference type="STRING" id="1390249.BHU72_02095"/>
<dbReference type="Pfam" id="PF00990">
    <property type="entry name" value="GGDEF"/>
    <property type="match status" value="1"/>
</dbReference>
<evidence type="ECO:0000313" key="4">
    <source>
        <dbReference type="Proteomes" id="UP000095255"/>
    </source>
</evidence>
<evidence type="ECO:0008006" key="5">
    <source>
        <dbReference type="Google" id="ProtNLM"/>
    </source>
</evidence>
<dbReference type="PANTHER" id="PTHR44757:SF2">
    <property type="entry name" value="BIOFILM ARCHITECTURE MAINTENANCE PROTEIN MBAA"/>
    <property type="match status" value="1"/>
</dbReference>
<dbReference type="InterPro" id="IPR001633">
    <property type="entry name" value="EAL_dom"/>
</dbReference>
<dbReference type="InterPro" id="IPR035965">
    <property type="entry name" value="PAS-like_dom_sf"/>
</dbReference>
<evidence type="ECO:0000259" key="1">
    <source>
        <dbReference type="PROSITE" id="PS50883"/>
    </source>
</evidence>
<dbReference type="AlphaFoldDB" id="A0A1E5L6L0"/>
<evidence type="ECO:0000313" key="3">
    <source>
        <dbReference type="EMBL" id="OEH85613.1"/>
    </source>
</evidence>
<comment type="caution">
    <text evidence="3">The sequence shown here is derived from an EMBL/GenBank/DDBJ whole genome shotgun (WGS) entry which is preliminary data.</text>
</comment>
<dbReference type="RefSeq" id="WP_069701697.1">
    <property type="nucleotide sequence ID" value="NZ_MJAT01000012.1"/>
</dbReference>
<dbReference type="SUPFAM" id="SSF141868">
    <property type="entry name" value="EAL domain-like"/>
    <property type="match status" value="1"/>
</dbReference>
<dbReference type="EMBL" id="MJAT01000012">
    <property type="protein sequence ID" value="OEH85613.1"/>
    <property type="molecule type" value="Genomic_DNA"/>
</dbReference>
<gene>
    <name evidence="3" type="ORF">BHU72_02095</name>
</gene>
<dbReference type="InterPro" id="IPR052155">
    <property type="entry name" value="Biofilm_reg_signaling"/>
</dbReference>
<dbReference type="InterPro" id="IPR035919">
    <property type="entry name" value="EAL_sf"/>
</dbReference>